<dbReference type="EMBL" id="SAUY01000015">
    <property type="protein sequence ID" value="RWR30531.1"/>
    <property type="molecule type" value="Genomic_DNA"/>
</dbReference>
<dbReference type="Proteomes" id="UP000284451">
    <property type="component" value="Unassembled WGS sequence"/>
</dbReference>
<reference evidence="1 2" key="2">
    <citation type="submission" date="2019-01" db="EMBL/GenBank/DDBJ databases">
        <authorList>
            <person name="Li Y."/>
        </authorList>
    </citation>
    <scope>NUCLEOTIDE SEQUENCE [LARGE SCALE GENOMIC DNA]</scope>
    <source>
        <strain evidence="1 2">07D10-4-3</strain>
    </source>
</reference>
<evidence type="ECO:0000313" key="2">
    <source>
        <dbReference type="Proteomes" id="UP000284451"/>
    </source>
</evidence>
<name>A0A443KCJ6_9RHOB</name>
<dbReference type="AlphaFoldDB" id="A0A443KCJ6"/>
<organism evidence="1 2">
    <name type="scientific">Paenirhodobacter populi</name>
    <dbReference type="NCBI Taxonomy" id="2306993"/>
    <lineage>
        <taxon>Bacteria</taxon>
        <taxon>Pseudomonadati</taxon>
        <taxon>Pseudomonadota</taxon>
        <taxon>Alphaproteobacteria</taxon>
        <taxon>Rhodobacterales</taxon>
        <taxon>Rhodobacter group</taxon>
        <taxon>Paenirhodobacter</taxon>
    </lineage>
</organism>
<proteinExistence type="predicted"/>
<comment type="caution">
    <text evidence="1">The sequence shown here is derived from an EMBL/GenBank/DDBJ whole genome shotgun (WGS) entry which is preliminary data.</text>
</comment>
<evidence type="ECO:0000313" key="1">
    <source>
        <dbReference type="EMBL" id="RWR30531.1"/>
    </source>
</evidence>
<dbReference type="RefSeq" id="WP_128232737.1">
    <property type="nucleotide sequence ID" value="NZ_SAUY01000015.1"/>
</dbReference>
<sequence>MSWKLKRLRQCAKCPWKVSTDPHDIPNGYSATLHQSLAGTIAENNPEGNLAAALGMAPLKTMACHEHPPGQEVHCVGWLMNQLGPGNNIALRVLALSCENIAQVKLDGQQHQRFEDTLPKSVPVGLLSKSD</sequence>
<gene>
    <name evidence="1" type="ORF">D2T29_12735</name>
</gene>
<reference evidence="1 2" key="1">
    <citation type="submission" date="2019-01" db="EMBL/GenBank/DDBJ databases">
        <title>Sinorhodobacter populi sp. nov. isolated from the symptomatic bark tissue of Populus euramericana canker.</title>
        <authorList>
            <person name="Xu G."/>
        </authorList>
    </citation>
    <scope>NUCLEOTIDE SEQUENCE [LARGE SCALE GENOMIC DNA]</scope>
    <source>
        <strain evidence="1 2">07D10-4-3</strain>
    </source>
</reference>
<accession>A0A443KCJ6</accession>
<protein>
    <submittedName>
        <fullName evidence="1">Uncharacterized protein</fullName>
    </submittedName>
</protein>